<organism evidence="1 2">
    <name type="scientific">Hyunsoonleella jejuensis</name>
    <dbReference type="NCBI Taxonomy" id="419940"/>
    <lineage>
        <taxon>Bacteria</taxon>
        <taxon>Pseudomonadati</taxon>
        <taxon>Bacteroidota</taxon>
        <taxon>Flavobacteriia</taxon>
        <taxon>Flavobacteriales</taxon>
        <taxon>Flavobacteriaceae</taxon>
    </lineage>
</organism>
<proteinExistence type="predicted"/>
<name>A0A1H9KIF9_9FLAO</name>
<dbReference type="AlphaFoldDB" id="A0A1H9KIF9"/>
<dbReference type="PROSITE" id="PS51257">
    <property type="entry name" value="PROKAR_LIPOPROTEIN"/>
    <property type="match status" value="1"/>
</dbReference>
<dbReference type="Proteomes" id="UP000198999">
    <property type="component" value="Unassembled WGS sequence"/>
</dbReference>
<keyword evidence="2" id="KW-1185">Reference proteome</keyword>
<gene>
    <name evidence="1" type="ORF">SAMN05421824_2767</name>
</gene>
<evidence type="ECO:0000313" key="2">
    <source>
        <dbReference type="Proteomes" id="UP000198999"/>
    </source>
</evidence>
<accession>A0A1H9KIF9</accession>
<reference evidence="1 2" key="1">
    <citation type="submission" date="2016-10" db="EMBL/GenBank/DDBJ databases">
        <authorList>
            <person name="de Groot N.N."/>
        </authorList>
    </citation>
    <scope>NUCLEOTIDE SEQUENCE [LARGE SCALE GENOMIC DNA]</scope>
    <source>
        <strain evidence="1 2">DSM 21035</strain>
    </source>
</reference>
<dbReference type="STRING" id="419940.SAMN05421824_2767"/>
<protein>
    <submittedName>
        <fullName evidence="1">Uncharacterized protein</fullName>
    </submittedName>
</protein>
<evidence type="ECO:0000313" key="1">
    <source>
        <dbReference type="EMBL" id="SEQ98859.1"/>
    </source>
</evidence>
<dbReference type="EMBL" id="FOFN01000004">
    <property type="protein sequence ID" value="SEQ98859.1"/>
    <property type="molecule type" value="Genomic_DNA"/>
</dbReference>
<dbReference type="OrthoDB" id="1435237at2"/>
<sequence>MYRKIIFPSVFALFFFVTSCQDILECVINRKPVLSDTRIDRARQNEHFYAKITSEIQNEPRDNDYFYYFDIFGDLPEGLEVFFDYRDVIIEGRPRSKGRYRFTITLDVEQADNYCENDFNDCDGLCEESTSRTYILTVD</sequence>
<dbReference type="RefSeq" id="WP_092580594.1">
    <property type="nucleotide sequence ID" value="NZ_FOFN01000004.1"/>
</dbReference>